<reference evidence="3 4" key="1">
    <citation type="journal article" date="2014" name="Proc. Natl. Acad. Sci. U.S.A.">
        <title>Trajectory and genomic determinants of fungal-pathogen speciation and host adaptation.</title>
        <authorList>
            <person name="Hu X."/>
            <person name="Xiao G."/>
            <person name="Zheng P."/>
            <person name="Shang Y."/>
            <person name="Su Y."/>
            <person name="Zhang X."/>
            <person name="Liu X."/>
            <person name="Zhan S."/>
            <person name="St Leger R.J."/>
            <person name="Wang C."/>
        </authorList>
    </citation>
    <scope>NUCLEOTIDE SEQUENCE [LARGE SCALE GENOMIC DNA]</scope>
    <source>
        <strain evidence="3 4">ARSEF 1941</strain>
    </source>
</reference>
<dbReference type="GO" id="GO:0005737">
    <property type="term" value="C:cytoplasm"/>
    <property type="evidence" value="ECO:0007669"/>
    <property type="project" value="TreeGrafter"/>
</dbReference>
<keyword evidence="4" id="KW-1185">Reference proteome</keyword>
<dbReference type="Gene3D" id="3.20.20.100">
    <property type="entry name" value="NADP-dependent oxidoreductase domain"/>
    <property type="match status" value="1"/>
</dbReference>
<organism evidence="3 4">
    <name type="scientific">Metarhizium album (strain ARSEF 1941)</name>
    <dbReference type="NCBI Taxonomy" id="1081103"/>
    <lineage>
        <taxon>Eukaryota</taxon>
        <taxon>Fungi</taxon>
        <taxon>Dikarya</taxon>
        <taxon>Ascomycota</taxon>
        <taxon>Pezizomycotina</taxon>
        <taxon>Sordariomycetes</taxon>
        <taxon>Hypocreomycetidae</taxon>
        <taxon>Hypocreales</taxon>
        <taxon>Clavicipitaceae</taxon>
        <taxon>Metarhizium</taxon>
    </lineage>
</organism>
<evidence type="ECO:0000259" key="2">
    <source>
        <dbReference type="Pfam" id="PF00248"/>
    </source>
</evidence>
<dbReference type="InterPro" id="IPR050791">
    <property type="entry name" value="Aldo-Keto_reductase"/>
</dbReference>
<dbReference type="HOGENOM" id="CLU_023205_2_1_1"/>
<keyword evidence="1" id="KW-0560">Oxidoreductase</keyword>
<dbReference type="InterPro" id="IPR023210">
    <property type="entry name" value="NADP_OxRdtase_dom"/>
</dbReference>
<dbReference type="AlphaFoldDB" id="A0A0B2WRL6"/>
<sequence length="325" mass="34945">MPTVVGKQVGPIGYGLMSLGLGLGTAPDSNSDESSLAAIKTAVECGCTFLNGAEFYGRGPDDNSLALLRRYFARYPQDADRVVVNIKGGRHSNMVRFDGSKAAVTASIEHSLQQLGPAGRIAQWALARKDPSHDYQDETLAAIDAFVRSGRIDGISTSEINRETLRSPQLSLFHTDPLTNGLLAACAELDIPVVAYSPLARGLLGGRIKSIDDLAPDDPKRRLPQFQDGNLQANLKLVEKVAALAREKGCTPAQVSLNWLLSLSKRPGMPVIIPIPGSSDPERIKENATITHLTDDDLAEIDAMLRGFVVAGERYPAAYMGQLQL</sequence>
<evidence type="ECO:0000313" key="4">
    <source>
        <dbReference type="Proteomes" id="UP000030816"/>
    </source>
</evidence>
<dbReference type="CDD" id="cd19077">
    <property type="entry name" value="AKR_AKR8A1-2"/>
    <property type="match status" value="1"/>
</dbReference>
<dbReference type="GO" id="GO:0016491">
    <property type="term" value="F:oxidoreductase activity"/>
    <property type="evidence" value="ECO:0007669"/>
    <property type="project" value="UniProtKB-KW"/>
</dbReference>
<dbReference type="InterPro" id="IPR036812">
    <property type="entry name" value="NAD(P)_OxRdtase_dom_sf"/>
</dbReference>
<dbReference type="SUPFAM" id="SSF51430">
    <property type="entry name" value="NAD(P)-linked oxidoreductase"/>
    <property type="match status" value="1"/>
</dbReference>
<dbReference type="OrthoDB" id="37537at2759"/>
<dbReference type="PANTHER" id="PTHR43625">
    <property type="entry name" value="AFLATOXIN B1 ALDEHYDE REDUCTASE"/>
    <property type="match status" value="1"/>
</dbReference>
<dbReference type="GeneID" id="63740066"/>
<gene>
    <name evidence="3" type="ORF">MAM_05611</name>
</gene>
<comment type="caution">
    <text evidence="3">The sequence shown here is derived from an EMBL/GenBank/DDBJ whole genome shotgun (WGS) entry which is preliminary data.</text>
</comment>
<protein>
    <submittedName>
        <fullName evidence="3">Aldo/keto reductase</fullName>
    </submittedName>
</protein>
<dbReference type="RefSeq" id="XP_040677734.1">
    <property type="nucleotide sequence ID" value="XM_040824409.1"/>
</dbReference>
<dbReference type="PANTHER" id="PTHR43625:SF78">
    <property type="entry name" value="PYRIDOXAL REDUCTASE-RELATED"/>
    <property type="match status" value="1"/>
</dbReference>
<dbReference type="EMBL" id="AZHE01000014">
    <property type="protein sequence ID" value="KHN96668.1"/>
    <property type="molecule type" value="Genomic_DNA"/>
</dbReference>
<dbReference type="STRING" id="1081103.A0A0B2WRL6"/>
<accession>A0A0B2WRL6</accession>
<name>A0A0B2WRL6_METAS</name>
<evidence type="ECO:0000256" key="1">
    <source>
        <dbReference type="ARBA" id="ARBA00023002"/>
    </source>
</evidence>
<proteinExistence type="predicted"/>
<evidence type="ECO:0000313" key="3">
    <source>
        <dbReference type="EMBL" id="KHN96668.1"/>
    </source>
</evidence>
<dbReference type="Proteomes" id="UP000030816">
    <property type="component" value="Unassembled WGS sequence"/>
</dbReference>
<feature type="domain" description="NADP-dependent oxidoreductase" evidence="2">
    <location>
        <begin position="11"/>
        <end position="304"/>
    </location>
</feature>
<dbReference type="Pfam" id="PF00248">
    <property type="entry name" value="Aldo_ket_red"/>
    <property type="match status" value="1"/>
</dbReference>